<dbReference type="SUPFAM" id="SSF53335">
    <property type="entry name" value="S-adenosyl-L-methionine-dependent methyltransferases"/>
    <property type="match status" value="1"/>
</dbReference>
<dbReference type="GO" id="GO:0008168">
    <property type="term" value="F:methyltransferase activity"/>
    <property type="evidence" value="ECO:0007669"/>
    <property type="project" value="UniProtKB-KW"/>
</dbReference>
<dbReference type="GO" id="GO:0032259">
    <property type="term" value="P:methylation"/>
    <property type="evidence" value="ECO:0007669"/>
    <property type="project" value="UniProtKB-KW"/>
</dbReference>
<reference evidence="1" key="1">
    <citation type="journal article" date="2013" name="Environ. Microbiol.">
        <title>Microbiota from the distal guts of lean and obese adolescents exhibit partial functional redundancy besides clear differences in community structure.</title>
        <authorList>
            <person name="Ferrer M."/>
            <person name="Ruiz A."/>
            <person name="Lanza F."/>
            <person name="Haange S.B."/>
            <person name="Oberbach A."/>
            <person name="Till H."/>
            <person name="Bargiela R."/>
            <person name="Campoy C."/>
            <person name="Segura M.T."/>
            <person name="Richter M."/>
            <person name="von Bergen M."/>
            <person name="Seifert J."/>
            <person name="Suarez A."/>
        </authorList>
    </citation>
    <scope>NUCLEOTIDE SEQUENCE</scope>
</reference>
<comment type="caution">
    <text evidence="1">The sequence shown here is derived from an EMBL/GenBank/DDBJ whole genome shotgun (WGS) entry which is preliminary data.</text>
</comment>
<dbReference type="Gene3D" id="3.40.50.150">
    <property type="entry name" value="Vaccinia Virus protein VP39"/>
    <property type="match status" value="1"/>
</dbReference>
<keyword evidence="1" id="KW-0808">Transferase</keyword>
<keyword evidence="1" id="KW-0489">Methyltransferase</keyword>
<dbReference type="AlphaFoldDB" id="K1TJY0"/>
<accession>K1TJY0</accession>
<dbReference type="InterPro" id="IPR029063">
    <property type="entry name" value="SAM-dependent_MTases_sf"/>
</dbReference>
<name>K1TJY0_9ZZZZ</name>
<protein>
    <submittedName>
        <fullName evidence="1">DNA methylase N-4/N-6 domain-containing protein</fullName>
    </submittedName>
</protein>
<proteinExistence type="predicted"/>
<evidence type="ECO:0000313" key="1">
    <source>
        <dbReference type="EMBL" id="EKC59526.1"/>
    </source>
</evidence>
<dbReference type="EMBL" id="AJWZ01006526">
    <property type="protein sequence ID" value="EKC59526.1"/>
    <property type="molecule type" value="Genomic_DNA"/>
</dbReference>
<sequence length="129" mass="15297">MIETDRIYLMDCMEGMKQIADSSVDAIIADLPYGVLNRSNPSVNWDRQIPFAALWEQYRRITKPDSPIILFGQGLFSAWLMLSQPRLWRYNLVWQKDRVTGHLNAKRMPLRQHEDILVFYKNSRSIIRR</sequence>
<organism evidence="1">
    <name type="scientific">human gut metagenome</name>
    <dbReference type="NCBI Taxonomy" id="408170"/>
    <lineage>
        <taxon>unclassified sequences</taxon>
        <taxon>metagenomes</taxon>
        <taxon>organismal metagenomes</taxon>
    </lineage>
</organism>
<gene>
    <name evidence="1" type="ORF">OBE_09456</name>
</gene>